<accession>A0A6A4C1M1</accession>
<name>A0A6A4C1M1_9STRA</name>
<feature type="region of interest" description="Disordered" evidence="1">
    <location>
        <begin position="68"/>
        <end position="108"/>
    </location>
</feature>
<sequence length="108" mass="11534">MNALLHSEKLTDCEVALRLSPVLPSALSSRATEAAGVLAKLPSGYFSSSSPAMMVEASMIGELCSHETDGWQRQRDTEGASTRSCTESTPGRSSSCPSAGRRYLSREH</sequence>
<evidence type="ECO:0000313" key="3">
    <source>
        <dbReference type="EMBL" id="KAE9283146.1"/>
    </source>
</evidence>
<comment type="caution">
    <text evidence="3">The sequence shown here is derived from an EMBL/GenBank/DDBJ whole genome shotgun (WGS) entry which is preliminary data.</text>
</comment>
<dbReference type="Proteomes" id="UP000435112">
    <property type="component" value="Unassembled WGS sequence"/>
</dbReference>
<gene>
    <name evidence="2" type="ORF">PR002_g25818</name>
    <name evidence="3" type="ORF">PR003_g27211</name>
</gene>
<evidence type="ECO:0000313" key="4">
    <source>
        <dbReference type="Proteomes" id="UP000434957"/>
    </source>
</evidence>
<evidence type="ECO:0000256" key="1">
    <source>
        <dbReference type="SAM" id="MobiDB-lite"/>
    </source>
</evidence>
<evidence type="ECO:0000313" key="5">
    <source>
        <dbReference type="Proteomes" id="UP000435112"/>
    </source>
</evidence>
<evidence type="ECO:0000313" key="2">
    <source>
        <dbReference type="EMBL" id="KAE8974723.1"/>
    </source>
</evidence>
<dbReference type="EMBL" id="QXFU01003521">
    <property type="protein sequence ID" value="KAE8974723.1"/>
    <property type="molecule type" value="Genomic_DNA"/>
</dbReference>
<reference evidence="3 4" key="1">
    <citation type="submission" date="2018-08" db="EMBL/GenBank/DDBJ databases">
        <title>Genomic investigation of the strawberry pathogen Phytophthora fragariae indicates pathogenicity is determined by transcriptional variation in three key races.</title>
        <authorList>
            <person name="Adams T.M."/>
            <person name="Armitage A.D."/>
            <person name="Sobczyk M.K."/>
            <person name="Bates H.J."/>
            <person name="Dunwell J.M."/>
            <person name="Nellist C.F."/>
            <person name="Harrison R.J."/>
        </authorList>
    </citation>
    <scope>NUCLEOTIDE SEQUENCE [LARGE SCALE GENOMIC DNA]</scope>
    <source>
        <strain evidence="2 5">SCRP324</strain>
        <strain evidence="3 4">SCRP333</strain>
    </source>
</reference>
<organism evidence="3 4">
    <name type="scientific">Phytophthora rubi</name>
    <dbReference type="NCBI Taxonomy" id="129364"/>
    <lineage>
        <taxon>Eukaryota</taxon>
        <taxon>Sar</taxon>
        <taxon>Stramenopiles</taxon>
        <taxon>Oomycota</taxon>
        <taxon>Peronosporomycetes</taxon>
        <taxon>Peronosporales</taxon>
        <taxon>Peronosporaceae</taxon>
        <taxon>Phytophthora</taxon>
    </lineage>
</organism>
<proteinExistence type="predicted"/>
<dbReference type="Proteomes" id="UP000434957">
    <property type="component" value="Unassembled WGS sequence"/>
</dbReference>
<feature type="compositionally biased region" description="Polar residues" evidence="1">
    <location>
        <begin position="79"/>
        <end position="97"/>
    </location>
</feature>
<protein>
    <submittedName>
        <fullName evidence="3">Uncharacterized protein</fullName>
    </submittedName>
</protein>
<keyword evidence="4" id="KW-1185">Reference proteome</keyword>
<feature type="compositionally biased region" description="Basic and acidic residues" evidence="1">
    <location>
        <begin position="68"/>
        <end position="78"/>
    </location>
</feature>
<dbReference type="AlphaFoldDB" id="A0A6A4C1M1"/>
<dbReference type="EMBL" id="QXFT01003727">
    <property type="protein sequence ID" value="KAE9283146.1"/>
    <property type="molecule type" value="Genomic_DNA"/>
</dbReference>